<reference evidence="1" key="1">
    <citation type="journal article" date="2014" name="Front. Microbiol.">
        <title>High frequency of phylogenetically diverse reductive dehalogenase-homologous genes in deep subseafloor sedimentary metagenomes.</title>
        <authorList>
            <person name="Kawai M."/>
            <person name="Futagami T."/>
            <person name="Toyoda A."/>
            <person name="Takaki Y."/>
            <person name="Nishi S."/>
            <person name="Hori S."/>
            <person name="Arai W."/>
            <person name="Tsubouchi T."/>
            <person name="Morono Y."/>
            <person name="Uchiyama I."/>
            <person name="Ito T."/>
            <person name="Fujiyama A."/>
            <person name="Inagaki F."/>
            <person name="Takami H."/>
        </authorList>
    </citation>
    <scope>NUCLEOTIDE SEQUENCE</scope>
    <source>
        <strain evidence="1">Expedition CK06-06</strain>
    </source>
</reference>
<sequence length="144" mass="16080">MTLNLMKDGDRLILLTGQGFATLRDALLSWAAKLPQRRMASLTIEEHKHPKTYQQLRLYFRLLNILDADLKNQGNFTIPGFTFNGHEVKTSVGNLDSCFKWAWAASNMTDEPPSKAAMSIEELSSLIEDVFVYASNAGIETGAE</sequence>
<organism evidence="1">
    <name type="scientific">marine sediment metagenome</name>
    <dbReference type="NCBI Taxonomy" id="412755"/>
    <lineage>
        <taxon>unclassified sequences</taxon>
        <taxon>metagenomes</taxon>
        <taxon>ecological metagenomes</taxon>
    </lineage>
</organism>
<dbReference type="AlphaFoldDB" id="X0SZ82"/>
<name>X0SZ82_9ZZZZ</name>
<accession>X0SZ82</accession>
<evidence type="ECO:0000313" key="1">
    <source>
        <dbReference type="EMBL" id="GAF86478.1"/>
    </source>
</evidence>
<protein>
    <submittedName>
        <fullName evidence="1">Uncharacterized protein</fullName>
    </submittedName>
</protein>
<gene>
    <name evidence="1" type="ORF">S01H1_30784</name>
</gene>
<comment type="caution">
    <text evidence="1">The sequence shown here is derived from an EMBL/GenBank/DDBJ whole genome shotgun (WGS) entry which is preliminary data.</text>
</comment>
<dbReference type="EMBL" id="BARS01018965">
    <property type="protein sequence ID" value="GAF86478.1"/>
    <property type="molecule type" value="Genomic_DNA"/>
</dbReference>
<proteinExistence type="predicted"/>